<protein>
    <submittedName>
        <fullName evidence="1">Uncharacterized protein</fullName>
    </submittedName>
</protein>
<gene>
    <name evidence="1" type="ORF">PLA107_034150</name>
</gene>
<name>A0AAD0VAB1_PSEAV</name>
<evidence type="ECO:0000313" key="2">
    <source>
        <dbReference type="Proteomes" id="UP000006426"/>
    </source>
</evidence>
<dbReference type="Proteomes" id="UP000006426">
    <property type="component" value="Plasmid pmppla107"/>
</dbReference>
<proteinExistence type="predicted"/>
<dbReference type="EMBL" id="CP031226">
    <property type="protein sequence ID" value="AXH60231.1"/>
    <property type="molecule type" value="Genomic_DNA"/>
</dbReference>
<organism evidence="1 2">
    <name type="scientific">Pseudomonas amygdali pv. lachrymans str. M301315</name>
    <dbReference type="NCBI Taxonomy" id="629260"/>
    <lineage>
        <taxon>Bacteria</taxon>
        <taxon>Pseudomonadati</taxon>
        <taxon>Pseudomonadota</taxon>
        <taxon>Gammaproteobacteria</taxon>
        <taxon>Pseudomonadales</taxon>
        <taxon>Pseudomonadaceae</taxon>
        <taxon>Pseudomonas</taxon>
        <taxon>Pseudomonas amygdali</taxon>
    </lineage>
</organism>
<reference evidence="1 2" key="1">
    <citation type="journal article" date="2011" name="PLoS Pathog.">
        <title>Dynamic evolution of pathogenicity revealed by sequencing and comparative genomics of 19 Pseudomonas syringae isolates.</title>
        <authorList>
            <person name="Baltrus D.A."/>
            <person name="Nishimura M.T."/>
            <person name="Romanchuk A."/>
            <person name="Chang J.H."/>
            <person name="Mukhtar M.S."/>
            <person name="Cherkis K."/>
            <person name="Roach J."/>
            <person name="Grant S.R."/>
            <person name="Jones C.D."/>
            <person name="Dangl J.L."/>
        </authorList>
    </citation>
    <scope>NUCLEOTIDE SEQUENCE [LARGE SCALE GENOMIC DNA]</scope>
    <source>
        <strain evidence="1 2">M301315</strain>
    </source>
</reference>
<accession>A0AAD0VAB1</accession>
<evidence type="ECO:0000313" key="1">
    <source>
        <dbReference type="EMBL" id="AXH60231.1"/>
    </source>
</evidence>
<sequence>MTLQFDQHFKKFALYLDNALAQPSYFPSLEGMMNDLLTKEVTHGDILEHGISSPLVALAHLVNNPHLIASQGSDQGLPASKQEGNVEVSIDMLVQGAIGAVHLAPIQAVPVAAIKILGKFMEQGKITPSQEGVGRLLAQTLDRSQHLEPVHQKEMLAAIKEAFASFKNTYPLDDNAERQIARFMHGETATKLVTLFKFNPDNVRSLTNKKRAELKRSEPALG</sequence>
<geneLocation type="plasmid" evidence="2">
    <name>pmppla107</name>
</geneLocation>
<dbReference type="RefSeq" id="WP_054068258.1">
    <property type="nucleotide sequence ID" value="NZ_CP031226.1"/>
</dbReference>
<dbReference type="AlphaFoldDB" id="A0AAD0VAB1"/>
<keyword evidence="1" id="KW-0614">Plasmid</keyword>